<keyword evidence="8 10" id="KW-0472">Membrane</keyword>
<dbReference type="SUPFAM" id="SSF90123">
    <property type="entry name" value="ABC transporter transmembrane region"/>
    <property type="match status" value="2"/>
</dbReference>
<dbReference type="PROSITE" id="PS50929">
    <property type="entry name" value="ABC_TM1F"/>
    <property type="match status" value="2"/>
</dbReference>
<keyword evidence="4" id="KW-0677">Repeat</keyword>
<evidence type="ECO:0000256" key="9">
    <source>
        <dbReference type="SAM" id="MobiDB-lite"/>
    </source>
</evidence>
<name>A0A5C3KIB7_COPMA</name>
<feature type="transmembrane region" description="Helical" evidence="10">
    <location>
        <begin position="1067"/>
        <end position="1092"/>
    </location>
</feature>
<evidence type="ECO:0000256" key="5">
    <source>
        <dbReference type="ARBA" id="ARBA00022741"/>
    </source>
</evidence>
<dbReference type="GO" id="GO:0140359">
    <property type="term" value="F:ABC-type transporter activity"/>
    <property type="evidence" value="ECO:0007669"/>
    <property type="project" value="InterPro"/>
</dbReference>
<feature type="transmembrane region" description="Helical" evidence="10">
    <location>
        <begin position="1178"/>
        <end position="1200"/>
    </location>
</feature>
<evidence type="ECO:0000259" key="11">
    <source>
        <dbReference type="PROSITE" id="PS50893"/>
    </source>
</evidence>
<evidence type="ECO:0000256" key="2">
    <source>
        <dbReference type="ARBA" id="ARBA00022448"/>
    </source>
</evidence>
<feature type="region of interest" description="Disordered" evidence="9">
    <location>
        <begin position="430"/>
        <end position="514"/>
    </location>
</feature>
<organism evidence="13 14">
    <name type="scientific">Coprinopsis marcescibilis</name>
    <name type="common">Agaric fungus</name>
    <name type="synonym">Psathyrella marcescibilis</name>
    <dbReference type="NCBI Taxonomy" id="230819"/>
    <lineage>
        <taxon>Eukaryota</taxon>
        <taxon>Fungi</taxon>
        <taxon>Dikarya</taxon>
        <taxon>Basidiomycota</taxon>
        <taxon>Agaricomycotina</taxon>
        <taxon>Agaricomycetes</taxon>
        <taxon>Agaricomycetidae</taxon>
        <taxon>Agaricales</taxon>
        <taxon>Agaricineae</taxon>
        <taxon>Psathyrellaceae</taxon>
        <taxon>Coprinopsis</taxon>
    </lineage>
</organism>
<dbReference type="CDD" id="cd18596">
    <property type="entry name" value="ABC_6TM_VMR1_D1_like"/>
    <property type="match status" value="1"/>
</dbReference>
<evidence type="ECO:0000256" key="1">
    <source>
        <dbReference type="ARBA" id="ARBA00004141"/>
    </source>
</evidence>
<feature type="transmembrane region" description="Helical" evidence="10">
    <location>
        <begin position="28"/>
        <end position="53"/>
    </location>
</feature>
<feature type="transmembrane region" description="Helical" evidence="10">
    <location>
        <begin position="225"/>
        <end position="245"/>
    </location>
</feature>
<feature type="compositionally biased region" description="Polar residues" evidence="9">
    <location>
        <begin position="742"/>
        <end position="759"/>
    </location>
</feature>
<dbReference type="SUPFAM" id="SSF52540">
    <property type="entry name" value="P-loop containing nucleoside triphosphate hydrolases"/>
    <property type="match status" value="2"/>
</dbReference>
<keyword evidence="14" id="KW-1185">Reference proteome</keyword>
<evidence type="ECO:0000256" key="7">
    <source>
        <dbReference type="ARBA" id="ARBA00022989"/>
    </source>
</evidence>
<feature type="transmembrane region" description="Helical" evidence="10">
    <location>
        <begin position="158"/>
        <end position="176"/>
    </location>
</feature>
<dbReference type="Pfam" id="PF00664">
    <property type="entry name" value="ABC_membrane"/>
    <property type="match status" value="2"/>
</dbReference>
<gene>
    <name evidence="13" type="ORF">FA15DRAFT_708586</name>
</gene>
<dbReference type="GO" id="GO:0016020">
    <property type="term" value="C:membrane"/>
    <property type="evidence" value="ECO:0007669"/>
    <property type="project" value="UniProtKB-SubCell"/>
</dbReference>
<evidence type="ECO:0000313" key="13">
    <source>
        <dbReference type="EMBL" id="TFK19880.1"/>
    </source>
</evidence>
<keyword evidence="3 10" id="KW-0812">Transmembrane</keyword>
<accession>A0A5C3KIB7</accession>
<dbReference type="GO" id="GO:0005524">
    <property type="term" value="F:ATP binding"/>
    <property type="evidence" value="ECO:0007669"/>
    <property type="project" value="UniProtKB-KW"/>
</dbReference>
<feature type="transmembrane region" description="Helical" evidence="10">
    <location>
        <begin position="379"/>
        <end position="399"/>
    </location>
</feature>
<dbReference type="PROSITE" id="PS50893">
    <property type="entry name" value="ABC_TRANSPORTER_2"/>
    <property type="match status" value="2"/>
</dbReference>
<dbReference type="PANTHER" id="PTHR24223:SF356">
    <property type="entry name" value="ATP-BINDING CASSETTE TRANSPORTER ABC4"/>
    <property type="match status" value="1"/>
</dbReference>
<feature type="transmembrane region" description="Helical" evidence="10">
    <location>
        <begin position="339"/>
        <end position="359"/>
    </location>
</feature>
<feature type="domain" description="ABC transmembrane type-1" evidence="12">
    <location>
        <begin position="340"/>
        <end position="708"/>
    </location>
</feature>
<protein>
    <submittedName>
        <fullName evidence="13">ATP-binding cassette transporter</fullName>
    </submittedName>
</protein>
<dbReference type="InterPro" id="IPR050173">
    <property type="entry name" value="ABC_transporter_C-like"/>
</dbReference>
<evidence type="ECO:0000256" key="3">
    <source>
        <dbReference type="ARBA" id="ARBA00022692"/>
    </source>
</evidence>
<dbReference type="FunFam" id="1.20.1560.10:FF:000013">
    <property type="entry name" value="ABC transporter C family member 2"/>
    <property type="match status" value="1"/>
</dbReference>
<dbReference type="Gene3D" id="1.20.1560.10">
    <property type="entry name" value="ABC transporter type 1, transmembrane domain"/>
    <property type="match status" value="2"/>
</dbReference>
<sequence>MSVLYTMPQLALTSYDAHVLVVKFKSRIWTHALATPAYAALLSAVIIVIHAIISSDRVRVLWARFRGDEPPVLEDHRREATESNLANDLAEHVKEHGGPVIFTLQLLRFLFCAVLLAFSIAFLLVDEEDLAGPLFVGKKGKKGKKGRKRKQKLSEKEWLDTMVAMTNFYALFLSLLTVSSKTQWSKIFARHLNTLLLTFLCVYVYRDIYPLTTFHGIPADKSEGWMIWAKIVILFFSSCAIPLAIPRRYTPLDPTKPCATPNPEQTASIFSLVMYSFLDPVVALATKIPNLSSDLLPPLAEYDGAEYLRSRSFNHIDIFNNHNKRHLFFGLMRVFRHEYVVLALMMVIRVVASFAAPLGLKNLLQYMETNGNDATIRPWFWITWLFIGPFIGSVASQWYTFNSCRIVARVESILTQLLFDHSLRIRVKAEAPDSKEPGTAVTLPPHSPTPPNAGDRQGYLSESEETLHENDATETTLLVEPSEGARAPVDGEGSGDAASKIAKSKSEGECGEGSSAKNLVGKINNMVATDVGNIAEAGDFLYLVLYIPLQIALCILFLYYLLGWSAFVGLATMLVLFPVPGYMGKLIQDVQVVRSQKMDARVETVSEAMNVIRMIKIFGWGSKIEKRIAEKREIELKHLWKWRILDILDSVLSYLIPIAVMASCYATFVRNNNSTIVMKQELTTSIVFSSMTVFDMLGEQLRMTLNTILLVLPGKVSLDRVNDFLRNTELLDRFAERKDAAPTTSVDRARSNGNSAVETSENDNAKATIGFCDASFTWSSDVDGSLTPSKRNFVLRIENELAFPVGHVSLVVGPTGSGKTSLLMALLGEMHYKPIAPDSWFNLPHAGGVAYVAQESWAQNETIKDNILFGSEFDEERYNKVIYQCSLAHDISLLEAGDQTEVGERGVTLSGGQKARITLARAIYSRAEVLLLDDVLAALDVHTAKWISEKCFAGDLVKGRTVILVTHNVALASTIAQYVVSVGADGKIVSRGSISDALKTDKELAKAYEDEEELIKTSESNLDEVKEEKLESLSASGKLIVEEEKEIGHVSWSALKLYFSAMSGHPLLFFFAYLLGIVFSEAAQAVQTWFLGYWATQYGTNPPSEVPAERFLGIYVSFSVVSVLGYTAAKLVFLSGSIKGSRVLHSQLVRAILSTTLRWLDTTPISRIITRFTQDTQAVWPSATNLIIAVDGTVTSALWFLSEASILMLVKLGAVVALTPAFLVPGILGALLGAWIGQVYMRAQLSAKREMSNAKAPVLGNFGAAIAGLTSIRAYGAEDMLAKELRKNIDRYIRAHRTYFNLNRWVSIRIDLIGTVLTVGLAVYMVFFQNRSAANTGFALNMAVGFNSMILWWIRIFNHFEVSGNSLERIQQYLNIEQEPKPSDRGIPPAYWPADGSLHVENLSASYSPGGPRVLHNISFEVRSGERVGIVGRTGAGKSSLTLSLLRCIPTEGKVVFAGQDISELNLEALRSNITIIPQVPELLSGTLRENLDPSNQHDDAVLNDALRSAGLFSLQEEGDEQGKITLDTAIASSGGNLSVGQRQIIALARAIIRGSKLLILDEATSAIDHKTDAVIQSSLRHELGKDVTILTVAHRLRSVMDADKIMVLESGTIVEFDRPSELLKDNNSKLRALVDESNDKETLLALAGVLGSPSE</sequence>
<dbReference type="InterPro" id="IPR027417">
    <property type="entry name" value="P-loop_NTPase"/>
</dbReference>
<evidence type="ECO:0000256" key="4">
    <source>
        <dbReference type="ARBA" id="ARBA00022737"/>
    </source>
</evidence>
<dbReference type="CDD" id="cd03244">
    <property type="entry name" value="ABCC_MRP_domain2"/>
    <property type="match status" value="1"/>
</dbReference>
<comment type="subcellular location">
    <subcellularLocation>
        <location evidence="1">Membrane</location>
        <topology evidence="1">Multi-pass membrane protein</topology>
    </subcellularLocation>
</comment>
<dbReference type="Pfam" id="PF00005">
    <property type="entry name" value="ABC_tran"/>
    <property type="match status" value="2"/>
</dbReference>
<dbReference type="InterPro" id="IPR036640">
    <property type="entry name" value="ABC1_TM_sf"/>
</dbReference>
<evidence type="ECO:0000256" key="10">
    <source>
        <dbReference type="SAM" id="Phobius"/>
    </source>
</evidence>
<keyword evidence="2" id="KW-0813">Transport</keyword>
<dbReference type="InterPro" id="IPR003593">
    <property type="entry name" value="AAA+_ATPase"/>
</dbReference>
<feature type="domain" description="ABC transporter" evidence="11">
    <location>
        <begin position="769"/>
        <end position="1010"/>
    </location>
</feature>
<proteinExistence type="predicted"/>
<feature type="transmembrane region" description="Helical" evidence="10">
    <location>
        <begin position="1112"/>
        <end position="1133"/>
    </location>
</feature>
<feature type="transmembrane region" description="Helical" evidence="10">
    <location>
        <begin position="1334"/>
        <end position="1354"/>
    </location>
</feature>
<evidence type="ECO:0000313" key="14">
    <source>
        <dbReference type="Proteomes" id="UP000307440"/>
    </source>
</evidence>
<dbReference type="STRING" id="230819.A0A5C3KIB7"/>
<feature type="region of interest" description="Disordered" evidence="9">
    <location>
        <begin position="742"/>
        <end position="761"/>
    </location>
</feature>
<dbReference type="Gene3D" id="3.40.50.300">
    <property type="entry name" value="P-loop containing nucleotide triphosphate hydrolases"/>
    <property type="match status" value="2"/>
</dbReference>
<evidence type="ECO:0000259" key="12">
    <source>
        <dbReference type="PROSITE" id="PS50929"/>
    </source>
</evidence>
<keyword evidence="6 13" id="KW-0067">ATP-binding</keyword>
<reference evidence="13 14" key="1">
    <citation type="journal article" date="2019" name="Nat. Ecol. Evol.">
        <title>Megaphylogeny resolves global patterns of mushroom evolution.</title>
        <authorList>
            <person name="Varga T."/>
            <person name="Krizsan K."/>
            <person name="Foldi C."/>
            <person name="Dima B."/>
            <person name="Sanchez-Garcia M."/>
            <person name="Sanchez-Ramirez S."/>
            <person name="Szollosi G.J."/>
            <person name="Szarkandi J.G."/>
            <person name="Papp V."/>
            <person name="Albert L."/>
            <person name="Andreopoulos W."/>
            <person name="Angelini C."/>
            <person name="Antonin V."/>
            <person name="Barry K.W."/>
            <person name="Bougher N.L."/>
            <person name="Buchanan P."/>
            <person name="Buyck B."/>
            <person name="Bense V."/>
            <person name="Catcheside P."/>
            <person name="Chovatia M."/>
            <person name="Cooper J."/>
            <person name="Damon W."/>
            <person name="Desjardin D."/>
            <person name="Finy P."/>
            <person name="Geml J."/>
            <person name="Haridas S."/>
            <person name="Hughes K."/>
            <person name="Justo A."/>
            <person name="Karasinski D."/>
            <person name="Kautmanova I."/>
            <person name="Kiss B."/>
            <person name="Kocsube S."/>
            <person name="Kotiranta H."/>
            <person name="LaButti K.M."/>
            <person name="Lechner B.E."/>
            <person name="Liimatainen K."/>
            <person name="Lipzen A."/>
            <person name="Lukacs Z."/>
            <person name="Mihaltcheva S."/>
            <person name="Morgado L.N."/>
            <person name="Niskanen T."/>
            <person name="Noordeloos M.E."/>
            <person name="Ohm R.A."/>
            <person name="Ortiz-Santana B."/>
            <person name="Ovrebo C."/>
            <person name="Racz N."/>
            <person name="Riley R."/>
            <person name="Savchenko A."/>
            <person name="Shiryaev A."/>
            <person name="Soop K."/>
            <person name="Spirin V."/>
            <person name="Szebenyi C."/>
            <person name="Tomsovsky M."/>
            <person name="Tulloss R.E."/>
            <person name="Uehling J."/>
            <person name="Grigoriev I.V."/>
            <person name="Vagvolgyi C."/>
            <person name="Papp T."/>
            <person name="Martin F.M."/>
            <person name="Miettinen O."/>
            <person name="Hibbett D.S."/>
            <person name="Nagy L.G."/>
        </authorList>
    </citation>
    <scope>NUCLEOTIDE SEQUENCE [LARGE SCALE GENOMIC DNA]</scope>
    <source>
        <strain evidence="13 14">CBS 121175</strain>
    </source>
</reference>
<feature type="transmembrane region" description="Helical" evidence="10">
    <location>
        <begin position="106"/>
        <end position="125"/>
    </location>
</feature>
<dbReference type="PANTHER" id="PTHR24223">
    <property type="entry name" value="ATP-BINDING CASSETTE SUB-FAMILY C"/>
    <property type="match status" value="1"/>
</dbReference>
<feature type="transmembrane region" description="Helical" evidence="10">
    <location>
        <begin position="1212"/>
        <end position="1237"/>
    </location>
</feature>
<evidence type="ECO:0000256" key="8">
    <source>
        <dbReference type="ARBA" id="ARBA00023136"/>
    </source>
</evidence>
<feature type="transmembrane region" description="Helical" evidence="10">
    <location>
        <begin position="1306"/>
        <end position="1327"/>
    </location>
</feature>
<dbReference type="InterPro" id="IPR017871">
    <property type="entry name" value="ABC_transporter-like_CS"/>
</dbReference>
<dbReference type="InterPro" id="IPR003439">
    <property type="entry name" value="ABC_transporter-like_ATP-bd"/>
</dbReference>
<keyword evidence="5" id="KW-0547">Nucleotide-binding</keyword>
<dbReference type="InterPro" id="IPR011527">
    <property type="entry name" value="ABC1_TM_dom"/>
</dbReference>
<dbReference type="FunFam" id="3.40.50.300:FF:000838">
    <property type="entry name" value="ABC multidrug transporter (Eurofung)"/>
    <property type="match status" value="1"/>
</dbReference>
<evidence type="ECO:0000256" key="6">
    <source>
        <dbReference type="ARBA" id="ARBA00022840"/>
    </source>
</evidence>
<feature type="transmembrane region" description="Helical" evidence="10">
    <location>
        <begin position="1258"/>
        <end position="1276"/>
    </location>
</feature>
<feature type="transmembrane region" description="Helical" evidence="10">
    <location>
        <begin position="188"/>
        <end position="205"/>
    </location>
</feature>
<dbReference type="GO" id="GO:0016887">
    <property type="term" value="F:ATP hydrolysis activity"/>
    <property type="evidence" value="ECO:0007669"/>
    <property type="project" value="InterPro"/>
</dbReference>
<dbReference type="SMART" id="SM00382">
    <property type="entry name" value="AAA"/>
    <property type="match status" value="2"/>
</dbReference>
<keyword evidence="7 10" id="KW-1133">Transmembrane helix</keyword>
<dbReference type="CDD" id="cd18604">
    <property type="entry name" value="ABC_6TM_VMR1_D2_like"/>
    <property type="match status" value="1"/>
</dbReference>
<dbReference type="Proteomes" id="UP000307440">
    <property type="component" value="Unassembled WGS sequence"/>
</dbReference>
<dbReference type="OrthoDB" id="6500128at2759"/>
<dbReference type="PROSITE" id="PS00211">
    <property type="entry name" value="ABC_TRANSPORTER_1"/>
    <property type="match status" value="1"/>
</dbReference>
<feature type="transmembrane region" description="Helical" evidence="10">
    <location>
        <begin position="647"/>
        <end position="668"/>
    </location>
</feature>
<feature type="domain" description="ABC transmembrane type-1" evidence="12">
    <location>
        <begin position="1071"/>
        <end position="1352"/>
    </location>
</feature>
<feature type="domain" description="ABC transporter" evidence="11">
    <location>
        <begin position="1398"/>
        <end position="1636"/>
    </location>
</feature>
<dbReference type="CDD" id="cd03250">
    <property type="entry name" value="ABCC_MRP_domain1"/>
    <property type="match status" value="1"/>
</dbReference>
<dbReference type="EMBL" id="ML210321">
    <property type="protein sequence ID" value="TFK19880.1"/>
    <property type="molecule type" value="Genomic_DNA"/>
</dbReference>